<accession>A0A0D6M1H0</accession>
<evidence type="ECO:0000256" key="1">
    <source>
        <dbReference type="ARBA" id="ARBA00004123"/>
    </source>
</evidence>
<dbReference type="AlphaFoldDB" id="A0A0D6M1H0"/>
<evidence type="ECO:0000256" key="5">
    <source>
        <dbReference type="ARBA" id="ARBA00023306"/>
    </source>
</evidence>
<dbReference type="EMBL" id="KE124825">
    <property type="protein sequence ID" value="EPB77904.1"/>
    <property type="molecule type" value="Genomic_DNA"/>
</dbReference>
<evidence type="ECO:0000256" key="2">
    <source>
        <dbReference type="ARBA" id="ARBA00022705"/>
    </source>
</evidence>
<protein>
    <submittedName>
        <fullName evidence="7">Ctf8</fullName>
    </submittedName>
</protein>
<dbReference type="GO" id="GO:0007064">
    <property type="term" value="P:mitotic sister chromatid cohesion"/>
    <property type="evidence" value="ECO:0007669"/>
    <property type="project" value="InterPro"/>
</dbReference>
<dbReference type="Pfam" id="PF09696">
    <property type="entry name" value="Ctf8"/>
    <property type="match status" value="1"/>
</dbReference>
<keyword evidence="2" id="KW-0235">DNA replication</keyword>
<gene>
    <name evidence="7" type="ORF">ANCCEY_02988</name>
</gene>
<organism evidence="7 8">
    <name type="scientific">Ancylostoma ceylanicum</name>
    <dbReference type="NCBI Taxonomy" id="53326"/>
    <lineage>
        <taxon>Eukaryota</taxon>
        <taxon>Metazoa</taxon>
        <taxon>Ecdysozoa</taxon>
        <taxon>Nematoda</taxon>
        <taxon>Chromadorea</taxon>
        <taxon>Rhabditida</taxon>
        <taxon>Rhabditina</taxon>
        <taxon>Rhabditomorpha</taxon>
        <taxon>Strongyloidea</taxon>
        <taxon>Ancylostomatidae</taxon>
        <taxon>Ancylostomatinae</taxon>
        <taxon>Ancylostoma</taxon>
    </lineage>
</organism>
<evidence type="ECO:0000256" key="4">
    <source>
        <dbReference type="ARBA" id="ARBA00023242"/>
    </source>
</evidence>
<evidence type="ECO:0000313" key="7">
    <source>
        <dbReference type="EMBL" id="EPB77904.1"/>
    </source>
</evidence>
<keyword evidence="8" id="KW-1185">Reference proteome</keyword>
<dbReference type="GO" id="GO:0003677">
    <property type="term" value="F:DNA binding"/>
    <property type="evidence" value="ECO:0007669"/>
    <property type="project" value="UniProtKB-KW"/>
</dbReference>
<sequence length="127" mass="14458">MWRKKEELAQSKFLSDSISKHFSDGVDEWMMVEMQGTIENSGKPLSDEVLGSLSWRRDDNEALLLVGHHLLEGKVSELEKPFLVVRSTPGEDAHSDERSMIIDAVIRRRIVFKNRPKPLVTQLSSPS</sequence>
<keyword evidence="3" id="KW-0238">DNA-binding</keyword>
<evidence type="ECO:0000256" key="3">
    <source>
        <dbReference type="ARBA" id="ARBA00023125"/>
    </source>
</evidence>
<evidence type="ECO:0000313" key="8">
    <source>
        <dbReference type="Proteomes" id="UP000054495"/>
    </source>
</evidence>
<name>A0A0D6M1H0_9BILA</name>
<comment type="subcellular location">
    <subcellularLocation>
        <location evidence="1">Nucleus</location>
    </subcellularLocation>
</comment>
<keyword evidence="5" id="KW-0131">Cell cycle</keyword>
<proteinExistence type="inferred from homology"/>
<reference evidence="7 8" key="1">
    <citation type="submission" date="2013-05" db="EMBL/GenBank/DDBJ databases">
        <title>Draft genome of the parasitic nematode Anyclostoma ceylanicum.</title>
        <authorList>
            <person name="Mitreva M."/>
        </authorList>
    </citation>
    <scope>NUCLEOTIDE SEQUENCE [LARGE SCALE GENOMIC DNA]</scope>
</reference>
<keyword evidence="4" id="KW-0539">Nucleus</keyword>
<dbReference type="Proteomes" id="UP000054495">
    <property type="component" value="Unassembled WGS sequence"/>
</dbReference>
<comment type="similarity">
    <text evidence="6">Belongs to the CTF8 family.</text>
</comment>
<dbReference type="GO" id="GO:0006260">
    <property type="term" value="P:DNA replication"/>
    <property type="evidence" value="ECO:0007669"/>
    <property type="project" value="UniProtKB-KW"/>
</dbReference>
<dbReference type="InterPro" id="IPR018607">
    <property type="entry name" value="Ctf8"/>
</dbReference>
<evidence type="ECO:0000256" key="6">
    <source>
        <dbReference type="ARBA" id="ARBA00038447"/>
    </source>
</evidence>
<dbReference type="PANTHER" id="PTHR28605">
    <property type="entry name" value="CTF8, CHROMOSOME TRANSMISSION FIDELITY FACTOR 8 HOMOLOG (S. CEREVISIAE)"/>
    <property type="match status" value="1"/>
</dbReference>
<dbReference type="GO" id="GO:0031390">
    <property type="term" value="C:Ctf18 RFC-like complex"/>
    <property type="evidence" value="ECO:0007669"/>
    <property type="project" value="InterPro"/>
</dbReference>
<dbReference type="PANTHER" id="PTHR28605:SF1">
    <property type="entry name" value="CHROMOSOME TRANSMISSION FIDELITY FACTOR 8"/>
    <property type="match status" value="1"/>
</dbReference>